<comment type="caution">
    <text evidence="4">The sequence shown here is derived from an EMBL/GenBank/DDBJ whole genome shotgun (WGS) entry which is preliminary data.</text>
</comment>
<keyword evidence="3" id="KW-0687">Ribonucleoprotein</keyword>
<evidence type="ECO:0000256" key="2">
    <source>
        <dbReference type="ARBA" id="ARBA00022980"/>
    </source>
</evidence>
<keyword evidence="2" id="KW-0689">Ribosomal protein</keyword>
<evidence type="ECO:0000313" key="4">
    <source>
        <dbReference type="EMBL" id="TPX70745.1"/>
    </source>
</evidence>
<comment type="similarity">
    <text evidence="1">Belongs to the universal ribosomal protein uS19 family.</text>
</comment>
<dbReference type="Gene3D" id="3.30.860.10">
    <property type="entry name" value="30s Ribosomal Protein S19, Chain A"/>
    <property type="match status" value="1"/>
</dbReference>
<dbReference type="Proteomes" id="UP000320333">
    <property type="component" value="Unassembled WGS sequence"/>
</dbReference>
<sequence>MILPNHVGRKFLMHPTIHNGKEYLPILISEQMVNHKLGEAEFAPTQKPYKRAHSLS</sequence>
<evidence type="ECO:0000256" key="1">
    <source>
        <dbReference type="ARBA" id="ARBA00007345"/>
    </source>
</evidence>
<dbReference type="OrthoDB" id="2043at2759"/>
<accession>A0A507F4Y5</accession>
<dbReference type="AlphaFoldDB" id="A0A507F4Y5"/>
<dbReference type="InterPro" id="IPR023575">
    <property type="entry name" value="Ribosomal_uS19_SF"/>
</dbReference>
<keyword evidence="5" id="KW-1185">Reference proteome</keyword>
<evidence type="ECO:0000256" key="3">
    <source>
        <dbReference type="ARBA" id="ARBA00023274"/>
    </source>
</evidence>
<organism evidence="4 5">
    <name type="scientific">Chytriomyces confervae</name>
    <dbReference type="NCBI Taxonomy" id="246404"/>
    <lineage>
        <taxon>Eukaryota</taxon>
        <taxon>Fungi</taxon>
        <taxon>Fungi incertae sedis</taxon>
        <taxon>Chytridiomycota</taxon>
        <taxon>Chytridiomycota incertae sedis</taxon>
        <taxon>Chytridiomycetes</taxon>
        <taxon>Chytridiales</taxon>
        <taxon>Chytriomycetaceae</taxon>
        <taxon>Chytriomyces</taxon>
    </lineage>
</organism>
<gene>
    <name evidence="4" type="ORF">CcCBS67573_g06440</name>
</gene>
<dbReference type="GO" id="GO:0003735">
    <property type="term" value="F:structural constituent of ribosome"/>
    <property type="evidence" value="ECO:0007669"/>
    <property type="project" value="InterPro"/>
</dbReference>
<evidence type="ECO:0000313" key="5">
    <source>
        <dbReference type="Proteomes" id="UP000320333"/>
    </source>
</evidence>
<proteinExistence type="inferred from homology"/>
<name>A0A507F4Y5_9FUNG</name>
<dbReference type="PIRSF" id="PIRSF002144">
    <property type="entry name" value="Ribosomal_S19"/>
    <property type="match status" value="1"/>
</dbReference>
<dbReference type="GO" id="GO:0006412">
    <property type="term" value="P:translation"/>
    <property type="evidence" value="ECO:0007669"/>
    <property type="project" value="InterPro"/>
</dbReference>
<dbReference type="GO" id="GO:1990904">
    <property type="term" value="C:ribonucleoprotein complex"/>
    <property type="evidence" value="ECO:0007669"/>
    <property type="project" value="UniProtKB-KW"/>
</dbReference>
<dbReference type="GO" id="GO:0005840">
    <property type="term" value="C:ribosome"/>
    <property type="evidence" value="ECO:0007669"/>
    <property type="project" value="UniProtKB-KW"/>
</dbReference>
<dbReference type="InterPro" id="IPR002222">
    <property type="entry name" value="Ribosomal_uS19"/>
</dbReference>
<dbReference type="Pfam" id="PF00203">
    <property type="entry name" value="Ribosomal_S19"/>
    <property type="match status" value="1"/>
</dbReference>
<dbReference type="STRING" id="246404.A0A507F4Y5"/>
<reference evidence="4 5" key="1">
    <citation type="journal article" date="2019" name="Sci. Rep.">
        <title>Comparative genomics of chytrid fungi reveal insights into the obligate biotrophic and pathogenic lifestyle of Synchytrium endobioticum.</title>
        <authorList>
            <person name="van de Vossenberg B.T.L.H."/>
            <person name="Warris S."/>
            <person name="Nguyen H.D.T."/>
            <person name="van Gent-Pelzer M.P.E."/>
            <person name="Joly D.L."/>
            <person name="van de Geest H.C."/>
            <person name="Bonants P.J.M."/>
            <person name="Smith D.S."/>
            <person name="Levesque C.A."/>
            <person name="van der Lee T.A.J."/>
        </authorList>
    </citation>
    <scope>NUCLEOTIDE SEQUENCE [LARGE SCALE GENOMIC DNA]</scope>
    <source>
        <strain evidence="4 5">CBS 675.73</strain>
    </source>
</reference>
<dbReference type="EMBL" id="QEAP01000276">
    <property type="protein sequence ID" value="TPX70745.1"/>
    <property type="molecule type" value="Genomic_DNA"/>
</dbReference>
<dbReference type="SUPFAM" id="SSF54570">
    <property type="entry name" value="Ribosomal protein S19"/>
    <property type="match status" value="1"/>
</dbReference>
<protein>
    <submittedName>
        <fullName evidence="4">Uncharacterized protein</fullName>
    </submittedName>
</protein>